<dbReference type="PANTHER" id="PTHR43166">
    <property type="entry name" value="AMINO ACID IMPORT ATP-BINDING PROTEIN"/>
    <property type="match status" value="1"/>
</dbReference>
<evidence type="ECO:0000256" key="3">
    <source>
        <dbReference type="ARBA" id="ARBA00022741"/>
    </source>
</evidence>
<dbReference type="STRING" id="1423813.FC26_GL001939"/>
<evidence type="ECO:0000256" key="4">
    <source>
        <dbReference type="ARBA" id="ARBA00022840"/>
    </source>
</evidence>
<dbReference type="PROSITE" id="PS00211">
    <property type="entry name" value="ABC_TRANSPORTER_1"/>
    <property type="match status" value="1"/>
</dbReference>
<organism evidence="9 10">
    <name type="scientific">Paucilactobacillus vaccinostercus DSM 20634</name>
    <dbReference type="NCBI Taxonomy" id="1423813"/>
    <lineage>
        <taxon>Bacteria</taxon>
        <taxon>Bacillati</taxon>
        <taxon>Bacillota</taxon>
        <taxon>Bacilli</taxon>
        <taxon>Lactobacillales</taxon>
        <taxon>Lactobacillaceae</taxon>
        <taxon>Paucilactobacillus</taxon>
    </lineage>
</organism>
<accession>A0A0R2A2B4</accession>
<evidence type="ECO:0000256" key="6">
    <source>
        <dbReference type="ARBA" id="ARBA00022967"/>
    </source>
</evidence>
<keyword evidence="6" id="KW-1278">Translocase</keyword>
<dbReference type="InterPro" id="IPR003439">
    <property type="entry name" value="ABC_transporter-like_ATP-bd"/>
</dbReference>
<evidence type="ECO:0000313" key="10">
    <source>
        <dbReference type="Proteomes" id="UP000051733"/>
    </source>
</evidence>
<dbReference type="Proteomes" id="UP000051733">
    <property type="component" value="Unassembled WGS sequence"/>
</dbReference>
<feature type="domain" description="ABC transporter" evidence="8">
    <location>
        <begin position="2"/>
        <end position="241"/>
    </location>
</feature>
<dbReference type="InterPro" id="IPR003593">
    <property type="entry name" value="AAA+_ATPase"/>
</dbReference>
<keyword evidence="4 9" id="KW-0067">ATP-binding</keyword>
<dbReference type="GO" id="GO:0015416">
    <property type="term" value="F:ABC-type phosphonate transporter activity"/>
    <property type="evidence" value="ECO:0007669"/>
    <property type="project" value="InterPro"/>
</dbReference>
<dbReference type="InterPro" id="IPR017871">
    <property type="entry name" value="ABC_transporter-like_CS"/>
</dbReference>
<dbReference type="PATRIC" id="fig|1423813.3.peg.1968"/>
<keyword evidence="7" id="KW-0472">Membrane</keyword>
<gene>
    <name evidence="9" type="ORF">FC26_GL001939</name>
</gene>
<dbReference type="InterPro" id="IPR012693">
    <property type="entry name" value="ABC_transpr_PhnC"/>
</dbReference>
<dbReference type="PROSITE" id="PS50893">
    <property type="entry name" value="ABC_TRANSPORTER_2"/>
    <property type="match status" value="1"/>
</dbReference>
<comment type="caution">
    <text evidence="9">The sequence shown here is derived from an EMBL/GenBank/DDBJ whole genome shotgun (WGS) entry which is preliminary data.</text>
</comment>
<dbReference type="GO" id="GO:0016020">
    <property type="term" value="C:membrane"/>
    <property type="evidence" value="ECO:0007669"/>
    <property type="project" value="InterPro"/>
</dbReference>
<dbReference type="GO" id="GO:0016887">
    <property type="term" value="F:ATP hydrolysis activity"/>
    <property type="evidence" value="ECO:0007669"/>
    <property type="project" value="InterPro"/>
</dbReference>
<dbReference type="GO" id="GO:0006260">
    <property type="term" value="P:DNA replication"/>
    <property type="evidence" value="ECO:0007669"/>
    <property type="project" value="InterPro"/>
</dbReference>
<dbReference type="GO" id="GO:0003887">
    <property type="term" value="F:DNA-directed DNA polymerase activity"/>
    <property type="evidence" value="ECO:0007669"/>
    <property type="project" value="InterPro"/>
</dbReference>
<evidence type="ECO:0000256" key="2">
    <source>
        <dbReference type="ARBA" id="ARBA00022475"/>
    </source>
</evidence>
<dbReference type="GO" id="GO:0005524">
    <property type="term" value="F:ATP binding"/>
    <property type="evidence" value="ECO:0007669"/>
    <property type="project" value="UniProtKB-KW"/>
</dbReference>
<dbReference type="NCBIfam" id="TIGR02315">
    <property type="entry name" value="ABC_phnC"/>
    <property type="match status" value="1"/>
</dbReference>
<dbReference type="InterPro" id="IPR027417">
    <property type="entry name" value="P-loop_NTPase"/>
</dbReference>
<reference evidence="9 10" key="1">
    <citation type="journal article" date="2015" name="Genome Announc.">
        <title>Expanding the biotechnology potential of lactobacilli through comparative genomics of 213 strains and associated genera.</title>
        <authorList>
            <person name="Sun Z."/>
            <person name="Harris H.M."/>
            <person name="McCann A."/>
            <person name="Guo C."/>
            <person name="Argimon S."/>
            <person name="Zhang W."/>
            <person name="Yang X."/>
            <person name="Jeffery I.B."/>
            <person name="Cooney J.C."/>
            <person name="Kagawa T.F."/>
            <person name="Liu W."/>
            <person name="Song Y."/>
            <person name="Salvetti E."/>
            <person name="Wrobel A."/>
            <person name="Rasinkangas P."/>
            <person name="Parkhill J."/>
            <person name="Rea M.C."/>
            <person name="O'Sullivan O."/>
            <person name="Ritari J."/>
            <person name="Douillard F.P."/>
            <person name="Paul Ross R."/>
            <person name="Yang R."/>
            <person name="Briner A.E."/>
            <person name="Felis G.E."/>
            <person name="de Vos W.M."/>
            <person name="Barrangou R."/>
            <person name="Klaenhammer T.R."/>
            <person name="Caufield P.W."/>
            <person name="Cui Y."/>
            <person name="Zhang H."/>
            <person name="O'Toole P.W."/>
        </authorList>
    </citation>
    <scope>NUCLEOTIDE SEQUENCE [LARGE SCALE GENOMIC DNA]</scope>
    <source>
        <strain evidence="9 10">DSM 20634</strain>
    </source>
</reference>
<dbReference type="InterPro" id="IPR050086">
    <property type="entry name" value="MetN_ABC_transporter-like"/>
</dbReference>
<dbReference type="Pfam" id="PF00005">
    <property type="entry name" value="ABC_tran"/>
    <property type="match status" value="1"/>
</dbReference>
<evidence type="ECO:0000256" key="7">
    <source>
        <dbReference type="ARBA" id="ARBA00023136"/>
    </source>
</evidence>
<protein>
    <submittedName>
        <fullName evidence="9">Phosphonate ABC transporter, ATP-binding protein</fullName>
    </submittedName>
</protein>
<dbReference type="Gene3D" id="3.40.50.300">
    <property type="entry name" value="P-loop containing nucleotide triphosphate hydrolases"/>
    <property type="match status" value="1"/>
</dbReference>
<evidence type="ECO:0000256" key="1">
    <source>
        <dbReference type="ARBA" id="ARBA00022448"/>
    </source>
</evidence>
<proteinExistence type="predicted"/>
<dbReference type="RefSeq" id="WP_057779337.1">
    <property type="nucleotide sequence ID" value="NZ_AYYY01000030.1"/>
</dbReference>
<keyword evidence="3" id="KW-0547">Nucleotide-binding</keyword>
<keyword evidence="1" id="KW-0813">Transport</keyword>
<keyword evidence="10" id="KW-1185">Reference proteome</keyword>
<keyword evidence="2" id="KW-1003">Cell membrane</keyword>
<dbReference type="GO" id="GO:0008408">
    <property type="term" value="F:3'-5' exonuclease activity"/>
    <property type="evidence" value="ECO:0007669"/>
    <property type="project" value="InterPro"/>
</dbReference>
<dbReference type="CDD" id="cd03256">
    <property type="entry name" value="ABC_PhnC_transporter"/>
    <property type="match status" value="1"/>
</dbReference>
<dbReference type="SMART" id="SM00382">
    <property type="entry name" value="AAA"/>
    <property type="match status" value="1"/>
</dbReference>
<dbReference type="AlphaFoldDB" id="A0A0R2A2B4"/>
<evidence type="ECO:0000256" key="5">
    <source>
        <dbReference type="ARBA" id="ARBA00022885"/>
    </source>
</evidence>
<dbReference type="OrthoDB" id="9802264at2"/>
<evidence type="ECO:0000313" key="9">
    <source>
        <dbReference type="EMBL" id="KRM61256.1"/>
    </source>
</evidence>
<evidence type="ECO:0000259" key="8">
    <source>
        <dbReference type="PROSITE" id="PS50893"/>
    </source>
</evidence>
<sequence length="243" mass="26789">MLAVNELSKSYDQEAMSLKDISMEIEKGEITVIIGPSGAGKTTLLRSLNQLIKDDQGEILIDGLDVRTLNRSKMRQMRRKIGMVFQNYNLIEPLTVLENVLHGTLGGKPTLLGILSIYSDKEQQEALALIKEMGLEEFAFKQCKDLSGGQKQRVGIARALMKHPQIILCDEPVASLDPKSATLVMDILRSLAIEKKMTIVVTLHQVELAKEYADHIIGLRAGSVVFDGPSSALDVAAIRTIYD</sequence>
<dbReference type="EMBL" id="AYYY01000030">
    <property type="protein sequence ID" value="KRM61256.1"/>
    <property type="molecule type" value="Genomic_DNA"/>
</dbReference>
<dbReference type="PANTHER" id="PTHR43166:SF6">
    <property type="entry name" value="PHOSPHONATES IMPORT ATP-BINDING PROTEIN PHNC"/>
    <property type="match status" value="1"/>
</dbReference>
<dbReference type="SUPFAM" id="SSF52540">
    <property type="entry name" value="P-loop containing nucleoside triphosphate hydrolases"/>
    <property type="match status" value="1"/>
</dbReference>
<keyword evidence="5" id="KW-0918">Phosphonate transport</keyword>
<name>A0A0R2A2B4_9LACO</name>